<reference evidence="10 11" key="1">
    <citation type="submission" date="2020-10" db="EMBL/GenBank/DDBJ databases">
        <title>Degradation of 1,4-Dioxane by Xanthobacter sp. YN2, via a Novel Group-2 Soluble Di-Iron Monooxygenase.</title>
        <authorList>
            <person name="Ma F."/>
            <person name="Wang Y."/>
            <person name="Yang J."/>
            <person name="Guo H."/>
            <person name="Su D."/>
            <person name="Yu L."/>
        </authorList>
    </citation>
    <scope>NUCLEOTIDE SEQUENCE [LARGE SCALE GENOMIC DNA]</scope>
    <source>
        <strain evidence="10 11">YN2</strain>
    </source>
</reference>
<feature type="transmembrane region" description="Helical" evidence="9">
    <location>
        <begin position="98"/>
        <end position="118"/>
    </location>
</feature>
<keyword evidence="4 9" id="KW-0812">Transmembrane</keyword>
<feature type="transmembrane region" description="Helical" evidence="9">
    <location>
        <begin position="6"/>
        <end position="32"/>
    </location>
</feature>
<dbReference type="GO" id="GO:0006865">
    <property type="term" value="P:amino acid transport"/>
    <property type="evidence" value="ECO:0007669"/>
    <property type="project" value="UniProtKB-KW"/>
</dbReference>
<dbReference type="AlphaFoldDB" id="A0A974SIL5"/>
<name>A0A974SIL5_9HYPH</name>
<dbReference type="PANTHER" id="PTHR11795:SF445">
    <property type="entry name" value="AMINO ACID ABC TRANSPORTER PERMEASE PROTEIN"/>
    <property type="match status" value="1"/>
</dbReference>
<feature type="transmembrane region" description="Helical" evidence="9">
    <location>
        <begin position="192"/>
        <end position="213"/>
    </location>
</feature>
<gene>
    <name evidence="10" type="ORF">EZH22_29060</name>
</gene>
<comment type="similarity">
    <text evidence="8">Belongs to the binding-protein-dependent transport system permease family. LivHM subfamily.</text>
</comment>
<proteinExistence type="inferred from homology"/>
<evidence type="ECO:0000256" key="5">
    <source>
        <dbReference type="ARBA" id="ARBA00022970"/>
    </source>
</evidence>
<comment type="subcellular location">
    <subcellularLocation>
        <location evidence="1">Cell membrane</location>
        <topology evidence="1">Multi-pass membrane protein</topology>
    </subcellularLocation>
</comment>
<feature type="transmembrane region" description="Helical" evidence="9">
    <location>
        <begin position="44"/>
        <end position="61"/>
    </location>
</feature>
<keyword evidence="3" id="KW-1003">Cell membrane</keyword>
<dbReference type="KEGG" id="xdi:EZH22_29060"/>
<dbReference type="InterPro" id="IPR001851">
    <property type="entry name" value="ABC_transp_permease"/>
</dbReference>
<feature type="transmembrane region" description="Helical" evidence="9">
    <location>
        <begin position="144"/>
        <end position="162"/>
    </location>
</feature>
<dbReference type="Pfam" id="PF02653">
    <property type="entry name" value="BPD_transp_2"/>
    <property type="match status" value="1"/>
</dbReference>
<evidence type="ECO:0000256" key="1">
    <source>
        <dbReference type="ARBA" id="ARBA00004651"/>
    </source>
</evidence>
<evidence type="ECO:0000313" key="11">
    <source>
        <dbReference type="Proteomes" id="UP000596427"/>
    </source>
</evidence>
<dbReference type="CDD" id="cd06582">
    <property type="entry name" value="TM_PBP1_LivH_like"/>
    <property type="match status" value="1"/>
</dbReference>
<evidence type="ECO:0000256" key="2">
    <source>
        <dbReference type="ARBA" id="ARBA00022448"/>
    </source>
</evidence>
<evidence type="ECO:0000256" key="3">
    <source>
        <dbReference type="ARBA" id="ARBA00022475"/>
    </source>
</evidence>
<feature type="transmembrane region" description="Helical" evidence="9">
    <location>
        <begin position="267"/>
        <end position="285"/>
    </location>
</feature>
<evidence type="ECO:0000313" key="10">
    <source>
        <dbReference type="EMBL" id="QRG06850.1"/>
    </source>
</evidence>
<evidence type="ECO:0000256" key="4">
    <source>
        <dbReference type="ARBA" id="ARBA00022692"/>
    </source>
</evidence>
<dbReference type="InterPro" id="IPR052157">
    <property type="entry name" value="BCAA_transport_permease"/>
</dbReference>
<evidence type="ECO:0000256" key="6">
    <source>
        <dbReference type="ARBA" id="ARBA00022989"/>
    </source>
</evidence>
<dbReference type="GO" id="GO:0005886">
    <property type="term" value="C:plasma membrane"/>
    <property type="evidence" value="ECO:0007669"/>
    <property type="project" value="UniProtKB-SubCell"/>
</dbReference>
<keyword evidence="7 9" id="KW-0472">Membrane</keyword>
<sequence>MSFATLLQAVISGLLLGGIYALVAMSLALVFGVMRVLNFAHGDLLMAGMYGIVILNHAFGINPYAAIVLVAPVLALIGMAVYFVLIRRVLGAGPLMQAQVTLGLSFAIQSTALLVFGADLLNVRTSLDGAAFRIAGVVVGKPELIGFLISIVVCAALTWFILSTEFGRRLRAVAQDPTMAILCGIPVRSVQMMVFVGCTALLAVPAGCLMAFSQLTPTAGIQYSLLSLMVVVLGGLGDLRGAFVGGLLIGIVEAVTSALFNNPAAPGIIYLVFGLALLARPRGLFGRGSEA</sequence>
<evidence type="ECO:0000256" key="7">
    <source>
        <dbReference type="ARBA" id="ARBA00023136"/>
    </source>
</evidence>
<dbReference type="RefSeq" id="WP_203193764.1">
    <property type="nucleotide sequence ID" value="NZ_CP063362.1"/>
</dbReference>
<keyword evidence="6 9" id="KW-1133">Transmembrane helix</keyword>
<evidence type="ECO:0000256" key="8">
    <source>
        <dbReference type="ARBA" id="ARBA00037998"/>
    </source>
</evidence>
<accession>A0A974SIL5</accession>
<feature type="transmembrane region" description="Helical" evidence="9">
    <location>
        <begin position="67"/>
        <end position="86"/>
    </location>
</feature>
<keyword evidence="2" id="KW-0813">Transport</keyword>
<dbReference type="PANTHER" id="PTHR11795">
    <property type="entry name" value="BRANCHED-CHAIN AMINO ACID TRANSPORT SYSTEM PERMEASE PROTEIN LIVH"/>
    <property type="match status" value="1"/>
</dbReference>
<dbReference type="EMBL" id="CP063362">
    <property type="protein sequence ID" value="QRG06850.1"/>
    <property type="molecule type" value="Genomic_DNA"/>
</dbReference>
<keyword evidence="11" id="KW-1185">Reference proteome</keyword>
<dbReference type="Proteomes" id="UP000596427">
    <property type="component" value="Chromosome"/>
</dbReference>
<evidence type="ECO:0000256" key="9">
    <source>
        <dbReference type="SAM" id="Phobius"/>
    </source>
</evidence>
<dbReference type="GO" id="GO:0022857">
    <property type="term" value="F:transmembrane transporter activity"/>
    <property type="evidence" value="ECO:0007669"/>
    <property type="project" value="InterPro"/>
</dbReference>
<keyword evidence="5" id="KW-0029">Amino-acid transport</keyword>
<organism evidence="10 11">
    <name type="scientific">Xanthobacter dioxanivorans</name>
    <dbReference type="NCBI Taxonomy" id="2528964"/>
    <lineage>
        <taxon>Bacteria</taxon>
        <taxon>Pseudomonadati</taxon>
        <taxon>Pseudomonadota</taxon>
        <taxon>Alphaproteobacteria</taxon>
        <taxon>Hyphomicrobiales</taxon>
        <taxon>Xanthobacteraceae</taxon>
        <taxon>Xanthobacter</taxon>
    </lineage>
</organism>
<protein>
    <submittedName>
        <fullName evidence="10">Branched-chain amino acid ABC transporter permease</fullName>
    </submittedName>
</protein>